<feature type="domain" description="PCI" evidence="3">
    <location>
        <begin position="1"/>
        <end position="165"/>
    </location>
</feature>
<dbReference type="Pfam" id="PF10075">
    <property type="entry name" value="CSN8_PSD8_EIF3K"/>
    <property type="match status" value="1"/>
</dbReference>
<evidence type="ECO:0000259" key="3">
    <source>
        <dbReference type="PROSITE" id="PS50250"/>
    </source>
</evidence>
<name>A0A7S2WC72_9STRA</name>
<dbReference type="PROSITE" id="PS50250">
    <property type="entry name" value="PCI"/>
    <property type="match status" value="1"/>
</dbReference>
<accession>A0A7S2WC72</accession>
<sequence>MSQLKPFYSNPSSSARPLRCAMLGLNLMNLLVENRLAEFHSEVELLTEAERASPAVAFPMQIEEHLMMGSYNRVLMARKSIPAPTFELFMELVTDTVRTSIAECAEVSYSKLSVAAAMEMMMFDSPDKLQDFVQESFATWTISNGIITFRPTALNARSEEVPSTRLIKETIAYATELERIV</sequence>
<organism evidence="4">
    <name type="scientific">Rhizochromulina marina</name>
    <dbReference type="NCBI Taxonomy" id="1034831"/>
    <lineage>
        <taxon>Eukaryota</taxon>
        <taxon>Sar</taxon>
        <taxon>Stramenopiles</taxon>
        <taxon>Ochrophyta</taxon>
        <taxon>Dictyochophyceae</taxon>
        <taxon>Rhizochromulinales</taxon>
        <taxon>Rhizochromulina</taxon>
    </lineage>
</organism>
<proteinExistence type="inferred from homology"/>
<evidence type="ECO:0000256" key="2">
    <source>
        <dbReference type="ARBA" id="ARBA00022942"/>
    </source>
</evidence>
<dbReference type="PANTHER" id="PTHR12387">
    <property type="entry name" value="26S PROTEASOME NON-ATPASE REGULATORY SUBUNIT 8"/>
    <property type="match status" value="1"/>
</dbReference>
<dbReference type="AlphaFoldDB" id="A0A7S2WC72"/>
<evidence type="ECO:0000313" key="4">
    <source>
        <dbReference type="EMBL" id="CAD9678099.1"/>
    </source>
</evidence>
<gene>
    <name evidence="4" type="ORF">RMAR1173_LOCUS7042</name>
</gene>
<dbReference type="GO" id="GO:0043161">
    <property type="term" value="P:proteasome-mediated ubiquitin-dependent protein catabolic process"/>
    <property type="evidence" value="ECO:0007669"/>
    <property type="project" value="TreeGrafter"/>
</dbReference>
<dbReference type="InterPro" id="IPR000717">
    <property type="entry name" value="PCI_dom"/>
</dbReference>
<dbReference type="InterPro" id="IPR033464">
    <property type="entry name" value="CSN8_PSD8_EIF3K"/>
</dbReference>
<dbReference type="GO" id="GO:0008541">
    <property type="term" value="C:proteasome regulatory particle, lid subcomplex"/>
    <property type="evidence" value="ECO:0007669"/>
    <property type="project" value="TreeGrafter"/>
</dbReference>
<dbReference type="PANTHER" id="PTHR12387:SF0">
    <property type="entry name" value="26S PROTEASOME NON-ATPASE REGULATORY SUBUNIT 8"/>
    <property type="match status" value="1"/>
</dbReference>
<reference evidence="4" key="1">
    <citation type="submission" date="2021-01" db="EMBL/GenBank/DDBJ databases">
        <authorList>
            <person name="Corre E."/>
            <person name="Pelletier E."/>
            <person name="Niang G."/>
            <person name="Scheremetjew M."/>
            <person name="Finn R."/>
            <person name="Kale V."/>
            <person name="Holt S."/>
            <person name="Cochrane G."/>
            <person name="Meng A."/>
            <person name="Brown T."/>
            <person name="Cohen L."/>
        </authorList>
    </citation>
    <scope>NUCLEOTIDE SEQUENCE</scope>
    <source>
        <strain evidence="4">CCMP1243</strain>
    </source>
</reference>
<evidence type="ECO:0000256" key="1">
    <source>
        <dbReference type="ARBA" id="ARBA00009627"/>
    </source>
</evidence>
<dbReference type="Gene3D" id="1.25.40.990">
    <property type="match status" value="1"/>
</dbReference>
<dbReference type="EMBL" id="HBHJ01010794">
    <property type="protein sequence ID" value="CAD9678099.1"/>
    <property type="molecule type" value="Transcribed_RNA"/>
</dbReference>
<keyword evidence="2" id="KW-0647">Proteasome</keyword>
<dbReference type="InterPro" id="IPR006746">
    <property type="entry name" value="26S_Psome_Rpn12"/>
</dbReference>
<protein>
    <recommendedName>
        <fullName evidence="3">PCI domain-containing protein</fullName>
    </recommendedName>
</protein>
<dbReference type="GO" id="GO:0005634">
    <property type="term" value="C:nucleus"/>
    <property type="evidence" value="ECO:0007669"/>
    <property type="project" value="TreeGrafter"/>
</dbReference>
<dbReference type="GO" id="GO:0005829">
    <property type="term" value="C:cytosol"/>
    <property type="evidence" value="ECO:0007669"/>
    <property type="project" value="TreeGrafter"/>
</dbReference>
<comment type="similarity">
    <text evidence="1">Belongs to the proteasome subunit S14 family.</text>
</comment>